<dbReference type="Gene3D" id="1.10.287.130">
    <property type="match status" value="1"/>
</dbReference>
<reference evidence="10 11" key="1">
    <citation type="journal article" date="2020" name="ISME J.">
        <title>Enrichment and physiological characterization of a novel comammox Nitrospira indicates ammonium inhibition of complete nitrification.</title>
        <authorList>
            <person name="Sakoula D."/>
            <person name="Koch H."/>
            <person name="Frank J."/>
            <person name="Jetten M.S.M."/>
            <person name="van Kessel M.A.H.J."/>
            <person name="Lucker S."/>
        </authorList>
    </citation>
    <scope>NUCLEOTIDE SEQUENCE [LARGE SCALE GENOMIC DNA]</scope>
    <source>
        <strain evidence="10">Comreactor17</strain>
    </source>
</reference>
<dbReference type="GO" id="GO:0000155">
    <property type="term" value="F:phosphorelay sensor kinase activity"/>
    <property type="evidence" value="ECO:0007669"/>
    <property type="project" value="InterPro"/>
</dbReference>
<dbReference type="InterPro" id="IPR035965">
    <property type="entry name" value="PAS-like_dom_sf"/>
</dbReference>
<evidence type="ECO:0000256" key="4">
    <source>
        <dbReference type="ARBA" id="ARBA00022679"/>
    </source>
</evidence>
<dbReference type="InterPro" id="IPR003594">
    <property type="entry name" value="HATPase_dom"/>
</dbReference>
<dbReference type="SMART" id="SM00388">
    <property type="entry name" value="HisKA"/>
    <property type="match status" value="1"/>
</dbReference>
<dbReference type="PRINTS" id="PR00344">
    <property type="entry name" value="BCTRLSENSOR"/>
</dbReference>
<dbReference type="SUPFAM" id="SSF55874">
    <property type="entry name" value="ATPase domain of HSP90 chaperone/DNA topoisomerase II/histidine kinase"/>
    <property type="match status" value="1"/>
</dbReference>
<protein>
    <recommendedName>
        <fullName evidence="2">histidine kinase</fullName>
        <ecNumber evidence="2">2.7.13.3</ecNumber>
    </recommendedName>
</protein>
<dbReference type="InterPro" id="IPR036890">
    <property type="entry name" value="HATPase_C_sf"/>
</dbReference>
<evidence type="ECO:0000313" key="10">
    <source>
        <dbReference type="EMBL" id="QPD04913.1"/>
    </source>
</evidence>
<evidence type="ECO:0000256" key="3">
    <source>
        <dbReference type="ARBA" id="ARBA00022553"/>
    </source>
</evidence>
<accession>A0A7S8FFL9</accession>
<dbReference type="EC" id="2.7.13.3" evidence="2"/>
<evidence type="ECO:0000256" key="2">
    <source>
        <dbReference type="ARBA" id="ARBA00012438"/>
    </source>
</evidence>
<dbReference type="Gene3D" id="3.30.565.10">
    <property type="entry name" value="Histidine kinase-like ATPase, C-terminal domain"/>
    <property type="match status" value="1"/>
</dbReference>
<gene>
    <name evidence="10" type="ORF">Nkreftii_002687</name>
</gene>
<dbReference type="Gene3D" id="3.30.450.20">
    <property type="entry name" value="PAS domain"/>
    <property type="match status" value="1"/>
</dbReference>
<dbReference type="InterPro" id="IPR036097">
    <property type="entry name" value="HisK_dim/P_sf"/>
</dbReference>
<dbReference type="InterPro" id="IPR005467">
    <property type="entry name" value="His_kinase_dom"/>
</dbReference>
<keyword evidence="5" id="KW-0547">Nucleotide-binding</keyword>
<feature type="domain" description="Histidine kinase" evidence="9">
    <location>
        <begin position="183"/>
        <end position="396"/>
    </location>
</feature>
<evidence type="ECO:0000259" key="9">
    <source>
        <dbReference type="PROSITE" id="PS50109"/>
    </source>
</evidence>
<organism evidence="10 11">
    <name type="scientific">Candidatus Nitrospira kreftii</name>
    <dbReference type="NCBI Taxonomy" id="2652173"/>
    <lineage>
        <taxon>Bacteria</taxon>
        <taxon>Pseudomonadati</taxon>
        <taxon>Nitrospirota</taxon>
        <taxon>Nitrospiria</taxon>
        <taxon>Nitrospirales</taxon>
        <taxon>Nitrospiraceae</taxon>
        <taxon>Nitrospira</taxon>
    </lineage>
</organism>
<name>A0A7S8FFL9_9BACT</name>
<dbReference type="KEGG" id="nkf:Nkreftii_002687"/>
<dbReference type="SUPFAM" id="SSF55785">
    <property type="entry name" value="PYP-like sensor domain (PAS domain)"/>
    <property type="match status" value="1"/>
</dbReference>
<keyword evidence="8" id="KW-0902">Two-component regulatory system</keyword>
<evidence type="ECO:0000256" key="6">
    <source>
        <dbReference type="ARBA" id="ARBA00022777"/>
    </source>
</evidence>
<dbReference type="PANTHER" id="PTHR43065">
    <property type="entry name" value="SENSOR HISTIDINE KINASE"/>
    <property type="match status" value="1"/>
</dbReference>
<evidence type="ECO:0000256" key="8">
    <source>
        <dbReference type="ARBA" id="ARBA00023012"/>
    </source>
</evidence>
<dbReference type="SUPFAM" id="SSF47384">
    <property type="entry name" value="Homodimeric domain of signal transducing histidine kinase"/>
    <property type="match status" value="1"/>
</dbReference>
<dbReference type="InterPro" id="IPR004358">
    <property type="entry name" value="Sig_transdc_His_kin-like_C"/>
</dbReference>
<keyword evidence="4" id="KW-0808">Transferase</keyword>
<keyword evidence="7" id="KW-0067">ATP-binding</keyword>
<evidence type="ECO:0000256" key="7">
    <source>
        <dbReference type="ARBA" id="ARBA00022840"/>
    </source>
</evidence>
<dbReference type="CDD" id="cd00082">
    <property type="entry name" value="HisKA"/>
    <property type="match status" value="1"/>
</dbReference>
<dbReference type="PROSITE" id="PS50109">
    <property type="entry name" value="HIS_KIN"/>
    <property type="match status" value="1"/>
</dbReference>
<proteinExistence type="predicted"/>
<dbReference type="SMART" id="SM00387">
    <property type="entry name" value="HATPase_c"/>
    <property type="match status" value="1"/>
</dbReference>
<dbReference type="Proteomes" id="UP000593737">
    <property type="component" value="Chromosome"/>
</dbReference>
<keyword evidence="3" id="KW-0597">Phosphoprotein</keyword>
<evidence type="ECO:0000313" key="11">
    <source>
        <dbReference type="Proteomes" id="UP000593737"/>
    </source>
</evidence>
<dbReference type="EMBL" id="CP047423">
    <property type="protein sequence ID" value="QPD04913.1"/>
    <property type="molecule type" value="Genomic_DNA"/>
</dbReference>
<dbReference type="Pfam" id="PF00512">
    <property type="entry name" value="HisKA"/>
    <property type="match status" value="1"/>
</dbReference>
<dbReference type="GO" id="GO:0005524">
    <property type="term" value="F:ATP binding"/>
    <property type="evidence" value="ECO:0007669"/>
    <property type="project" value="UniProtKB-KW"/>
</dbReference>
<evidence type="ECO:0000256" key="5">
    <source>
        <dbReference type="ARBA" id="ARBA00022741"/>
    </source>
</evidence>
<dbReference type="PANTHER" id="PTHR43065:SF10">
    <property type="entry name" value="PEROXIDE STRESS-ACTIVATED HISTIDINE KINASE MAK3"/>
    <property type="match status" value="1"/>
</dbReference>
<comment type="catalytic activity">
    <reaction evidence="1">
        <text>ATP + protein L-histidine = ADP + protein N-phospho-L-histidine.</text>
        <dbReference type="EC" id="2.7.13.3"/>
    </reaction>
</comment>
<sequence>MTTATTGQPEERDLLQAAFRSFDEAAQTLQQSYTALTARVEQMDVELAHSNEALRRQLCENEAMRMHLNGILESLSTGVLVVDEHEVITRSNLAAETMFGATEVKLCDRVASEVLIGLGLSVCDRPQRLGQTVVSISQVPLRKDSSGGSSRLILIQDVTRIYQLEEQLQRKDRLAAMGELIGRIAHEIRNPLGSVELFASLLQRDLTSNLPAKRYAEQISQAVQSMDRLLANLLLYTRPAPMARGWHLSAPLIHDSITLGAHAITKVPIEIRVDIDPDISSLWCHDGQLKQVILNLVVNAVQAMPSGGVLTISLQKELPQMLGTPSVRLTVRDSGIGIDPDHRSRVFDPFFTTKDEGTGLGLAIVYSIVDAHQGRIDVHSTIGQGTTFTILLPHPPMVSASGEIQVSERKAGESDEDKHSNCELALVEEWLHE</sequence>
<dbReference type="InterPro" id="IPR003661">
    <property type="entry name" value="HisK_dim/P_dom"/>
</dbReference>
<keyword evidence="6" id="KW-0418">Kinase</keyword>
<evidence type="ECO:0000256" key="1">
    <source>
        <dbReference type="ARBA" id="ARBA00000085"/>
    </source>
</evidence>
<dbReference type="AlphaFoldDB" id="A0A7S8FFL9"/>
<dbReference type="Pfam" id="PF02518">
    <property type="entry name" value="HATPase_c"/>
    <property type="match status" value="1"/>
</dbReference>